<evidence type="ECO:0000256" key="2">
    <source>
        <dbReference type="ARBA" id="ARBA00004186"/>
    </source>
</evidence>
<keyword evidence="11" id="KW-0206">Cytoskeleton</keyword>
<evidence type="ECO:0000256" key="13">
    <source>
        <dbReference type="ARBA" id="ARBA00023328"/>
    </source>
</evidence>
<evidence type="ECO:0000256" key="11">
    <source>
        <dbReference type="ARBA" id="ARBA00023212"/>
    </source>
</evidence>
<reference evidence="16" key="1">
    <citation type="journal article" date="2020" name="Stud. Mycol.">
        <title>101 Dothideomycetes genomes: a test case for predicting lifestyles and emergence of pathogens.</title>
        <authorList>
            <person name="Haridas S."/>
            <person name="Albert R."/>
            <person name="Binder M."/>
            <person name="Bloem J."/>
            <person name="Labutti K."/>
            <person name="Salamov A."/>
            <person name="Andreopoulos B."/>
            <person name="Baker S."/>
            <person name="Barry K."/>
            <person name="Bills G."/>
            <person name="Bluhm B."/>
            <person name="Cannon C."/>
            <person name="Castanera R."/>
            <person name="Culley D."/>
            <person name="Daum C."/>
            <person name="Ezra D."/>
            <person name="Gonzalez J."/>
            <person name="Henrissat B."/>
            <person name="Kuo A."/>
            <person name="Liang C."/>
            <person name="Lipzen A."/>
            <person name="Lutzoni F."/>
            <person name="Magnuson J."/>
            <person name="Mondo S."/>
            <person name="Nolan M."/>
            <person name="Ohm R."/>
            <person name="Pangilinan J."/>
            <person name="Park H.-J."/>
            <person name="Ramirez L."/>
            <person name="Alfaro M."/>
            <person name="Sun H."/>
            <person name="Tritt A."/>
            <person name="Yoshinaga Y."/>
            <person name="Zwiers L.-H."/>
            <person name="Turgeon B."/>
            <person name="Goodwin S."/>
            <person name="Spatafora J."/>
            <person name="Crous P."/>
            <person name="Grigoriev I."/>
        </authorList>
    </citation>
    <scope>NUCLEOTIDE SEQUENCE</scope>
    <source>
        <strain evidence="16">ATCC 16933</strain>
    </source>
</reference>
<dbReference type="Pfam" id="PF08653">
    <property type="entry name" value="DASH_Dam1"/>
    <property type="match status" value="1"/>
</dbReference>
<evidence type="ECO:0000313" key="16">
    <source>
        <dbReference type="EMBL" id="KAF2459670.1"/>
    </source>
</evidence>
<dbReference type="GO" id="GO:1990758">
    <property type="term" value="P:mitotic sister chromatid biorientation"/>
    <property type="evidence" value="ECO:0007669"/>
    <property type="project" value="TreeGrafter"/>
</dbReference>
<keyword evidence="17" id="KW-1185">Reference proteome</keyword>
<dbReference type="OrthoDB" id="5586015at2759"/>
<evidence type="ECO:0000256" key="5">
    <source>
        <dbReference type="ARBA" id="ARBA00020497"/>
    </source>
</evidence>
<keyword evidence="12" id="KW-0539">Nucleus</keyword>
<comment type="similarity">
    <text evidence="4">Belongs to the DASH complex DAM1 family.</text>
</comment>
<dbReference type="GO" id="GO:0044732">
    <property type="term" value="C:mitotic spindle pole body"/>
    <property type="evidence" value="ECO:0007669"/>
    <property type="project" value="TreeGrafter"/>
</dbReference>
<accession>A0A6A6P6P8</accession>
<organism evidence="16 17">
    <name type="scientific">Lineolata rhizophorae</name>
    <dbReference type="NCBI Taxonomy" id="578093"/>
    <lineage>
        <taxon>Eukaryota</taxon>
        <taxon>Fungi</taxon>
        <taxon>Dikarya</taxon>
        <taxon>Ascomycota</taxon>
        <taxon>Pezizomycotina</taxon>
        <taxon>Dothideomycetes</taxon>
        <taxon>Dothideomycetes incertae sedis</taxon>
        <taxon>Lineolatales</taxon>
        <taxon>Lineolataceae</taxon>
        <taxon>Lineolata</taxon>
    </lineage>
</organism>
<protein>
    <recommendedName>
        <fullName evidence="5">DASH complex subunit DAM1</fullName>
    </recommendedName>
    <alternativeName>
        <fullName evidence="14">Outer kinetochore protein DAM1</fullName>
    </alternativeName>
</protein>
<evidence type="ECO:0000256" key="14">
    <source>
        <dbReference type="ARBA" id="ARBA00030453"/>
    </source>
</evidence>
<evidence type="ECO:0000313" key="17">
    <source>
        <dbReference type="Proteomes" id="UP000799766"/>
    </source>
</evidence>
<feature type="compositionally biased region" description="Polar residues" evidence="15">
    <location>
        <begin position="180"/>
        <end position="193"/>
    </location>
</feature>
<keyword evidence="13" id="KW-0137">Centromere</keyword>
<dbReference type="AlphaFoldDB" id="A0A6A6P6P8"/>
<proteinExistence type="inferred from homology"/>
<evidence type="ECO:0000256" key="4">
    <source>
        <dbReference type="ARBA" id="ARBA00010073"/>
    </source>
</evidence>
<evidence type="ECO:0000256" key="1">
    <source>
        <dbReference type="ARBA" id="ARBA00004123"/>
    </source>
</evidence>
<evidence type="ECO:0000256" key="8">
    <source>
        <dbReference type="ARBA" id="ARBA00022701"/>
    </source>
</evidence>
<keyword evidence="8" id="KW-0493">Microtubule</keyword>
<dbReference type="PANTHER" id="PTHR28113">
    <property type="entry name" value="DASH COMPLEX SUBUNIT DAM1"/>
    <property type="match status" value="1"/>
</dbReference>
<keyword evidence="10" id="KW-0995">Kinetochore</keyword>
<keyword evidence="6" id="KW-0158">Chromosome</keyword>
<dbReference type="InterPro" id="IPR013962">
    <property type="entry name" value="DASH_Dam1"/>
</dbReference>
<gene>
    <name evidence="16" type="ORF">BDY21DRAFT_362362</name>
</gene>
<feature type="compositionally biased region" description="Low complexity" evidence="15">
    <location>
        <begin position="64"/>
        <end position="82"/>
    </location>
</feature>
<evidence type="ECO:0000256" key="15">
    <source>
        <dbReference type="SAM" id="MobiDB-lite"/>
    </source>
</evidence>
<evidence type="ECO:0000256" key="6">
    <source>
        <dbReference type="ARBA" id="ARBA00022454"/>
    </source>
</evidence>
<feature type="compositionally biased region" description="Gly residues" evidence="15">
    <location>
        <begin position="213"/>
        <end position="233"/>
    </location>
</feature>
<sequence length="250" mass="26047">MATSTTPQSAHRRSVSRTGRPPSRPTTPLRPASRTSLRSSSQHAQHRTGRSPSAPRQRRGSDPSSSTSASATGATPLETTLEPPLAELADSMADLEANMMHLQLLHESLARFGESFAAFLYGLNMNAFCVDFPEAPAGESFGRARALEAALEGQRRREEQLRGQTGALGRSVGDDGEATFLTTDTSFVENPPSSRKPASKFSTPAPASRVGRSGAGGASARGGAAGRGAGRTRGSGLARATGRARGAKFG</sequence>
<keyword evidence="9" id="KW-0159">Chromosome partition</keyword>
<dbReference type="PANTHER" id="PTHR28113:SF1">
    <property type="entry name" value="DASH COMPLEX SUBUNIT DAM1"/>
    <property type="match status" value="1"/>
</dbReference>
<name>A0A6A6P6P8_9PEZI</name>
<dbReference type="GO" id="GO:0042729">
    <property type="term" value="C:DASH complex"/>
    <property type="evidence" value="ECO:0007669"/>
    <property type="project" value="InterPro"/>
</dbReference>
<feature type="region of interest" description="Disordered" evidence="15">
    <location>
        <begin position="155"/>
        <end position="250"/>
    </location>
</feature>
<keyword evidence="7" id="KW-0963">Cytoplasm</keyword>
<evidence type="ECO:0000256" key="9">
    <source>
        <dbReference type="ARBA" id="ARBA00022829"/>
    </source>
</evidence>
<evidence type="ECO:0000256" key="10">
    <source>
        <dbReference type="ARBA" id="ARBA00022838"/>
    </source>
</evidence>
<evidence type="ECO:0000256" key="3">
    <source>
        <dbReference type="ARBA" id="ARBA00004629"/>
    </source>
</evidence>
<dbReference type="EMBL" id="MU001675">
    <property type="protein sequence ID" value="KAF2459670.1"/>
    <property type="molecule type" value="Genomic_DNA"/>
</dbReference>
<feature type="compositionally biased region" description="Low complexity" evidence="15">
    <location>
        <begin position="16"/>
        <end position="36"/>
    </location>
</feature>
<evidence type="ECO:0000256" key="7">
    <source>
        <dbReference type="ARBA" id="ARBA00022490"/>
    </source>
</evidence>
<evidence type="ECO:0000256" key="12">
    <source>
        <dbReference type="ARBA" id="ARBA00023242"/>
    </source>
</evidence>
<feature type="region of interest" description="Disordered" evidence="15">
    <location>
        <begin position="1"/>
        <end position="82"/>
    </location>
</feature>
<feature type="compositionally biased region" description="Low complexity" evidence="15">
    <location>
        <begin position="234"/>
        <end position="244"/>
    </location>
</feature>
<dbReference type="GO" id="GO:1990537">
    <property type="term" value="C:mitotic spindle polar microtubule"/>
    <property type="evidence" value="ECO:0007669"/>
    <property type="project" value="TreeGrafter"/>
</dbReference>
<comment type="subcellular location">
    <subcellularLocation>
        <location evidence="3">Chromosome</location>
        <location evidence="3">Centromere</location>
        <location evidence="3">Kinetochore</location>
    </subcellularLocation>
    <subcellularLocation>
        <location evidence="2">Cytoplasm</location>
        <location evidence="2">Cytoskeleton</location>
        <location evidence="2">Spindle</location>
    </subcellularLocation>
    <subcellularLocation>
        <location evidence="1">Nucleus</location>
    </subcellularLocation>
</comment>
<dbReference type="Proteomes" id="UP000799766">
    <property type="component" value="Unassembled WGS sequence"/>
</dbReference>